<organism evidence="2 3">
    <name type="scientific">Prorocentrum cordatum</name>
    <dbReference type="NCBI Taxonomy" id="2364126"/>
    <lineage>
        <taxon>Eukaryota</taxon>
        <taxon>Sar</taxon>
        <taxon>Alveolata</taxon>
        <taxon>Dinophyceae</taxon>
        <taxon>Prorocentrales</taxon>
        <taxon>Prorocentraceae</taxon>
        <taxon>Prorocentrum</taxon>
    </lineage>
</organism>
<proteinExistence type="predicted"/>
<feature type="compositionally biased region" description="Basic residues" evidence="1">
    <location>
        <begin position="60"/>
        <end position="81"/>
    </location>
</feature>
<evidence type="ECO:0000256" key="1">
    <source>
        <dbReference type="SAM" id="MobiDB-lite"/>
    </source>
</evidence>
<feature type="non-terminal residue" evidence="2">
    <location>
        <position position="118"/>
    </location>
</feature>
<protein>
    <submittedName>
        <fullName evidence="2">Uncharacterized protein</fullName>
    </submittedName>
</protein>
<dbReference type="Proteomes" id="UP001189429">
    <property type="component" value="Unassembled WGS sequence"/>
</dbReference>
<feature type="compositionally biased region" description="Basic and acidic residues" evidence="1">
    <location>
        <begin position="107"/>
        <end position="118"/>
    </location>
</feature>
<sequence>APQQDPAGRGGCPLARLRRRGGARGGGPRAQQLQAGGSDRRLPRGQRVHRPGLHPGTVPRQRRHRRRGGRPLRHIRRLRAPPRREERGPASGQDASGPGQAARGHPQRPERDSPAARV</sequence>
<keyword evidence="3" id="KW-1185">Reference proteome</keyword>
<feature type="non-terminal residue" evidence="2">
    <location>
        <position position="1"/>
    </location>
</feature>
<feature type="region of interest" description="Disordered" evidence="1">
    <location>
        <begin position="1"/>
        <end position="118"/>
    </location>
</feature>
<evidence type="ECO:0000313" key="2">
    <source>
        <dbReference type="EMBL" id="CAK0821863.1"/>
    </source>
</evidence>
<evidence type="ECO:0000313" key="3">
    <source>
        <dbReference type="Proteomes" id="UP001189429"/>
    </source>
</evidence>
<feature type="compositionally biased region" description="Basic residues" evidence="1">
    <location>
        <begin position="43"/>
        <end position="52"/>
    </location>
</feature>
<comment type="caution">
    <text evidence="2">The sequence shown here is derived from an EMBL/GenBank/DDBJ whole genome shotgun (WGS) entry which is preliminary data.</text>
</comment>
<dbReference type="EMBL" id="CAUYUJ010007753">
    <property type="protein sequence ID" value="CAK0821863.1"/>
    <property type="molecule type" value="Genomic_DNA"/>
</dbReference>
<accession>A0ABN9RTY5</accession>
<reference evidence="2" key="1">
    <citation type="submission" date="2023-10" db="EMBL/GenBank/DDBJ databases">
        <authorList>
            <person name="Chen Y."/>
            <person name="Shah S."/>
            <person name="Dougan E. K."/>
            <person name="Thang M."/>
            <person name="Chan C."/>
        </authorList>
    </citation>
    <scope>NUCLEOTIDE SEQUENCE [LARGE SCALE GENOMIC DNA]</scope>
</reference>
<name>A0ABN9RTY5_9DINO</name>
<gene>
    <name evidence="2" type="ORF">PCOR1329_LOCUS23007</name>
</gene>